<evidence type="ECO:0000313" key="2">
    <source>
        <dbReference type="Proteomes" id="UP001558474"/>
    </source>
</evidence>
<dbReference type="EMBL" id="JBDLOU010000058">
    <property type="protein sequence ID" value="MEX3741077.1"/>
    <property type="molecule type" value="Genomic_DNA"/>
</dbReference>
<dbReference type="RefSeq" id="WP_368573776.1">
    <property type="nucleotide sequence ID" value="NZ_JBDLOU010000058.1"/>
</dbReference>
<organism evidence="1 2">
    <name type="scientific">Mycolicibacterium porcinum</name>
    <dbReference type="NCBI Taxonomy" id="39693"/>
    <lineage>
        <taxon>Bacteria</taxon>
        <taxon>Bacillati</taxon>
        <taxon>Actinomycetota</taxon>
        <taxon>Actinomycetes</taxon>
        <taxon>Mycobacteriales</taxon>
        <taxon>Mycobacteriaceae</taxon>
        <taxon>Mycolicibacterium</taxon>
    </lineage>
</organism>
<accession>A0ABV3VI49</accession>
<protein>
    <submittedName>
        <fullName evidence="1">Uncharacterized protein</fullName>
    </submittedName>
</protein>
<sequence>MTILDALDGLTPPRTPRFDLAGAEQLFTDAATRSAVANIMSIALGGIDLESLEEARTRMQCAGGVLAWEMARNTRLGLIPGAPWLPAMGSADYDEETIEHLLRGARG</sequence>
<proteinExistence type="predicted"/>
<name>A0ABV3VI49_9MYCO</name>
<keyword evidence="2" id="KW-1185">Reference proteome</keyword>
<comment type="caution">
    <text evidence="1">The sequence shown here is derived from an EMBL/GenBank/DDBJ whole genome shotgun (WGS) entry which is preliminary data.</text>
</comment>
<gene>
    <name evidence="1" type="ORF">ABFW12_22885</name>
</gene>
<dbReference type="Proteomes" id="UP001558474">
    <property type="component" value="Unassembled WGS sequence"/>
</dbReference>
<evidence type="ECO:0000313" key="1">
    <source>
        <dbReference type="EMBL" id="MEX3741077.1"/>
    </source>
</evidence>
<reference evidence="1 2" key="1">
    <citation type="submission" date="2024-04" db="EMBL/GenBank/DDBJ databases">
        <title>Genomic Markers of Mycobacteria.</title>
        <authorList>
            <person name="Soliman M.S."/>
            <person name="Elkholy A."/>
            <person name="Soliman N.S."/>
            <person name="Abbas A."/>
            <person name="Khayrat S."/>
            <person name="Shawky S."/>
        </authorList>
    </citation>
    <scope>NUCLEOTIDE SEQUENCE [LARGE SCALE GENOMIC DNA]</scope>
    <source>
        <strain evidence="1 2">Egy-CU-AM5</strain>
    </source>
</reference>